<evidence type="ECO:0000313" key="2">
    <source>
        <dbReference type="EMBL" id="MFC4872182.1"/>
    </source>
</evidence>
<evidence type="ECO:0000313" key="3">
    <source>
        <dbReference type="Proteomes" id="UP001595818"/>
    </source>
</evidence>
<dbReference type="PANTHER" id="PTHR37804:SF1">
    <property type="entry name" value="CDAA REGULATORY PROTEIN CDAR"/>
    <property type="match status" value="1"/>
</dbReference>
<sequence>MGTLRKYFKKLKPERTSNIKVVVLCVITATTFWVLNALNKDDYTTVVNQPIRFSYDRQEYMAVEELPPHVKIEIHGNGWDLLRKYFQFNVTPFVIELEDPSRQSYLLTASFQRELAERIAPTQLLGVFEDTVHFKIDKIVSRKIDLQVDTTATTLASNHAFGSDIKIDPPAVSVRGPISVIQQLEGRILVELGEENITADFSKLLPIQLGRDQRKFLTLEEETVHVEFEVIAFLEIEKWLKVNKVYFPANVRTEEEDSVVRVTYLVDERRLEDLEKLDLRAVLNFNNRNRGDSTVAVSLNANPAFIKEVRFDPDKFKLVYE</sequence>
<proteinExistence type="predicted"/>
<keyword evidence="1" id="KW-0812">Transmembrane</keyword>
<comment type="caution">
    <text evidence="2">The sequence shown here is derived from an EMBL/GenBank/DDBJ whole genome shotgun (WGS) entry which is preliminary data.</text>
</comment>
<organism evidence="2 3">
    <name type="scientific">Negadavirga shengliensis</name>
    <dbReference type="NCBI Taxonomy" id="1389218"/>
    <lineage>
        <taxon>Bacteria</taxon>
        <taxon>Pseudomonadati</taxon>
        <taxon>Bacteroidota</taxon>
        <taxon>Cytophagia</taxon>
        <taxon>Cytophagales</taxon>
        <taxon>Cyclobacteriaceae</taxon>
        <taxon>Negadavirga</taxon>
    </lineage>
</organism>
<dbReference type="InterPro" id="IPR053154">
    <property type="entry name" value="c-di-AMP_regulator"/>
</dbReference>
<keyword evidence="1" id="KW-1133">Transmembrane helix</keyword>
<feature type="transmembrane region" description="Helical" evidence="1">
    <location>
        <begin position="21"/>
        <end position="38"/>
    </location>
</feature>
<protein>
    <submittedName>
        <fullName evidence="2">YbbR-like domain-containing protein</fullName>
    </submittedName>
</protein>
<accession>A0ABV9T0G0</accession>
<name>A0ABV9T0G0_9BACT</name>
<evidence type="ECO:0000256" key="1">
    <source>
        <dbReference type="SAM" id="Phobius"/>
    </source>
</evidence>
<reference evidence="3" key="1">
    <citation type="journal article" date="2019" name="Int. J. Syst. Evol. Microbiol.">
        <title>The Global Catalogue of Microorganisms (GCM) 10K type strain sequencing project: providing services to taxonomists for standard genome sequencing and annotation.</title>
        <authorList>
            <consortium name="The Broad Institute Genomics Platform"/>
            <consortium name="The Broad Institute Genome Sequencing Center for Infectious Disease"/>
            <person name="Wu L."/>
            <person name="Ma J."/>
        </authorList>
    </citation>
    <scope>NUCLEOTIDE SEQUENCE [LARGE SCALE GENOMIC DNA]</scope>
    <source>
        <strain evidence="3">CGMCC 4.7466</strain>
    </source>
</reference>
<keyword evidence="1" id="KW-0472">Membrane</keyword>
<keyword evidence="3" id="KW-1185">Reference proteome</keyword>
<dbReference type="PANTHER" id="PTHR37804">
    <property type="entry name" value="CDAA REGULATORY PROTEIN CDAR"/>
    <property type="match status" value="1"/>
</dbReference>
<dbReference type="RefSeq" id="WP_377064356.1">
    <property type="nucleotide sequence ID" value="NZ_JBHSJJ010000005.1"/>
</dbReference>
<dbReference type="EMBL" id="JBHSJJ010000005">
    <property type="protein sequence ID" value="MFC4872182.1"/>
    <property type="molecule type" value="Genomic_DNA"/>
</dbReference>
<dbReference type="Proteomes" id="UP001595818">
    <property type="component" value="Unassembled WGS sequence"/>
</dbReference>
<dbReference type="Gene3D" id="2.170.120.40">
    <property type="entry name" value="YbbR-like domain"/>
    <property type="match status" value="1"/>
</dbReference>
<gene>
    <name evidence="2" type="ORF">ACFPFU_10815</name>
</gene>